<evidence type="ECO:0000313" key="3">
    <source>
        <dbReference type="EMBL" id="MBD3327659.1"/>
    </source>
</evidence>
<dbReference type="EMBL" id="WJJP01000772">
    <property type="protein sequence ID" value="MBD3327659.1"/>
    <property type="molecule type" value="Genomic_DNA"/>
</dbReference>
<dbReference type="SUPFAM" id="SSF46785">
    <property type="entry name" value="Winged helix' DNA-binding domain"/>
    <property type="match status" value="1"/>
</dbReference>
<dbReference type="Pfam" id="PF21906">
    <property type="entry name" value="WHD_NrtR"/>
    <property type="match status" value="1"/>
</dbReference>
<dbReference type="InterPro" id="IPR054105">
    <property type="entry name" value="WHD_NrtR"/>
</dbReference>
<dbReference type="Proteomes" id="UP000649604">
    <property type="component" value="Unassembled WGS sequence"/>
</dbReference>
<evidence type="ECO:0000313" key="4">
    <source>
        <dbReference type="Proteomes" id="UP000649604"/>
    </source>
</evidence>
<gene>
    <name evidence="3" type="ORF">GF339_23955</name>
</gene>
<feature type="domain" description="NrtR DNA-binding winged helix" evidence="2">
    <location>
        <begin position="155"/>
        <end position="215"/>
    </location>
</feature>
<feature type="domain" description="Nudix hydrolase" evidence="1">
    <location>
        <begin position="12"/>
        <end position="130"/>
    </location>
</feature>
<accession>A0A9D5Q876</accession>
<sequence length="228" mass="26111">MEPSRLERPVIAVDVVAFMVEHAQLQVLLHQRQEDPFRGAWALPGVAVRIDETLQEAARRALAEKARWPSADQKQLYLDQLATFDALYRDPRGRTISIAYLGIIAQRVEGTDGVAWRPVEEIDPGGLPFDHPAILDTAVTRLRGKLRYTNIAQAFLAETFRIEELQEVYEAILGYPLNRTNFRNKLLKIELIEQVRILNEAVGKHGGRPPHLYRFTHDLLEIVEREFV</sequence>
<dbReference type="Gene3D" id="1.10.10.10">
    <property type="entry name" value="Winged helix-like DNA-binding domain superfamily/Winged helix DNA-binding domain"/>
    <property type="match status" value="1"/>
</dbReference>
<protein>
    <submittedName>
        <fullName evidence="3">NUDIX domain-containing protein</fullName>
    </submittedName>
</protein>
<dbReference type="InterPro" id="IPR015797">
    <property type="entry name" value="NUDIX_hydrolase-like_dom_sf"/>
</dbReference>
<evidence type="ECO:0000259" key="1">
    <source>
        <dbReference type="Pfam" id="PF00293"/>
    </source>
</evidence>
<dbReference type="PANTHER" id="PTHR43736">
    <property type="entry name" value="ADP-RIBOSE PYROPHOSPHATASE"/>
    <property type="match status" value="1"/>
</dbReference>
<dbReference type="InterPro" id="IPR036388">
    <property type="entry name" value="WH-like_DNA-bd_sf"/>
</dbReference>
<proteinExistence type="predicted"/>
<dbReference type="CDD" id="cd18873">
    <property type="entry name" value="NUDIX_NadM_like"/>
    <property type="match status" value="1"/>
</dbReference>
<dbReference type="InterPro" id="IPR036390">
    <property type="entry name" value="WH_DNA-bd_sf"/>
</dbReference>
<reference evidence="3" key="1">
    <citation type="submission" date="2019-11" db="EMBL/GenBank/DDBJ databases">
        <title>Microbial mats filling the niche in hypersaline microbial mats.</title>
        <authorList>
            <person name="Wong H.L."/>
            <person name="Macleod F.I."/>
            <person name="White R.A. III"/>
            <person name="Burns B.P."/>
        </authorList>
    </citation>
    <scope>NUCLEOTIDE SEQUENCE</scope>
    <source>
        <strain evidence="3">Rbin_158</strain>
    </source>
</reference>
<dbReference type="SUPFAM" id="SSF55811">
    <property type="entry name" value="Nudix"/>
    <property type="match status" value="1"/>
</dbReference>
<dbReference type="Gene3D" id="3.90.79.10">
    <property type="entry name" value="Nucleoside Triphosphate Pyrophosphohydrolase"/>
    <property type="match status" value="1"/>
</dbReference>
<dbReference type="PANTHER" id="PTHR43736:SF4">
    <property type="entry name" value="SLR1690 PROTEIN"/>
    <property type="match status" value="1"/>
</dbReference>
<dbReference type="InterPro" id="IPR000086">
    <property type="entry name" value="NUDIX_hydrolase_dom"/>
</dbReference>
<evidence type="ECO:0000259" key="2">
    <source>
        <dbReference type="Pfam" id="PF21906"/>
    </source>
</evidence>
<dbReference type="AlphaFoldDB" id="A0A9D5Q876"/>
<comment type="caution">
    <text evidence="3">The sequence shown here is derived from an EMBL/GenBank/DDBJ whole genome shotgun (WGS) entry which is preliminary data.</text>
</comment>
<name>A0A9D5Q876_9BACT</name>
<organism evidence="3 4">
    <name type="scientific">candidate division KSB3 bacterium</name>
    <dbReference type="NCBI Taxonomy" id="2044937"/>
    <lineage>
        <taxon>Bacteria</taxon>
        <taxon>candidate division KSB3</taxon>
    </lineage>
</organism>
<dbReference type="Pfam" id="PF00293">
    <property type="entry name" value="NUDIX"/>
    <property type="match status" value="1"/>
</dbReference>